<dbReference type="OrthoDB" id="1057137at2759"/>
<organism evidence="2 3">
    <name type="scientific">Trematosphaeria pertusa</name>
    <dbReference type="NCBI Taxonomy" id="390896"/>
    <lineage>
        <taxon>Eukaryota</taxon>
        <taxon>Fungi</taxon>
        <taxon>Dikarya</taxon>
        <taxon>Ascomycota</taxon>
        <taxon>Pezizomycotina</taxon>
        <taxon>Dothideomycetes</taxon>
        <taxon>Pleosporomycetidae</taxon>
        <taxon>Pleosporales</taxon>
        <taxon>Massarineae</taxon>
        <taxon>Trematosphaeriaceae</taxon>
        <taxon>Trematosphaeria</taxon>
    </lineage>
</organism>
<gene>
    <name evidence="2" type="ORF">BU26DRAFT_434564</name>
</gene>
<dbReference type="AlphaFoldDB" id="A0A6A6I485"/>
<evidence type="ECO:0000259" key="1">
    <source>
        <dbReference type="PROSITE" id="PS52001"/>
    </source>
</evidence>
<dbReference type="PROSITE" id="PS52001">
    <property type="entry name" value="AD"/>
    <property type="match status" value="1"/>
</dbReference>
<dbReference type="SMART" id="SM00995">
    <property type="entry name" value="AD"/>
    <property type="match status" value="1"/>
</dbReference>
<reference evidence="2" key="1">
    <citation type="journal article" date="2020" name="Stud. Mycol.">
        <title>101 Dothideomycetes genomes: a test case for predicting lifestyles and emergence of pathogens.</title>
        <authorList>
            <person name="Haridas S."/>
            <person name="Albert R."/>
            <person name="Binder M."/>
            <person name="Bloem J."/>
            <person name="Labutti K."/>
            <person name="Salamov A."/>
            <person name="Andreopoulos B."/>
            <person name="Baker S."/>
            <person name="Barry K."/>
            <person name="Bills G."/>
            <person name="Bluhm B."/>
            <person name="Cannon C."/>
            <person name="Castanera R."/>
            <person name="Culley D."/>
            <person name="Daum C."/>
            <person name="Ezra D."/>
            <person name="Gonzalez J."/>
            <person name="Henrissat B."/>
            <person name="Kuo A."/>
            <person name="Liang C."/>
            <person name="Lipzen A."/>
            <person name="Lutzoni F."/>
            <person name="Magnuson J."/>
            <person name="Mondo S."/>
            <person name="Nolan M."/>
            <person name="Ohm R."/>
            <person name="Pangilinan J."/>
            <person name="Park H.-J."/>
            <person name="Ramirez L."/>
            <person name="Alfaro M."/>
            <person name="Sun H."/>
            <person name="Tritt A."/>
            <person name="Yoshinaga Y."/>
            <person name="Zwiers L.-H."/>
            <person name="Turgeon B."/>
            <person name="Goodwin S."/>
            <person name="Spatafora J."/>
            <person name="Crous P."/>
            <person name="Grigoriev I."/>
        </authorList>
    </citation>
    <scope>NUCLEOTIDE SEQUENCE</scope>
    <source>
        <strain evidence="2">CBS 122368</strain>
    </source>
</reference>
<dbReference type="EMBL" id="ML987202">
    <property type="protein sequence ID" value="KAF2244762.1"/>
    <property type="molecule type" value="Genomic_DNA"/>
</dbReference>
<keyword evidence="3" id="KW-1185">Reference proteome</keyword>
<evidence type="ECO:0000313" key="3">
    <source>
        <dbReference type="Proteomes" id="UP000800094"/>
    </source>
</evidence>
<dbReference type="GeneID" id="54577412"/>
<protein>
    <recommendedName>
        <fullName evidence="1">AD domain-containing protein</fullName>
    </recommendedName>
</protein>
<dbReference type="Proteomes" id="UP000800094">
    <property type="component" value="Unassembled WGS sequence"/>
</dbReference>
<accession>A0A6A6I485</accession>
<dbReference type="InterPro" id="IPR047574">
    <property type="entry name" value="AD"/>
</dbReference>
<dbReference type="InterPro" id="IPR019181">
    <property type="entry name" value="LSM12_ABD"/>
</dbReference>
<feature type="domain" description="AD" evidence="1">
    <location>
        <begin position="121"/>
        <end position="216"/>
    </location>
</feature>
<dbReference type="RefSeq" id="XP_033679766.1">
    <property type="nucleotide sequence ID" value="XM_033824082.1"/>
</dbReference>
<dbReference type="InterPro" id="IPR039683">
    <property type="entry name" value="Lsm12-like"/>
</dbReference>
<proteinExistence type="predicted"/>
<sequence>MADGKRQSIAGKIATPKVGPSKDVIDGDSMLYKAVGARIKITCAPHNNVLEGTLFTTCNITNAIAINTAPAPPNPSAPLSSQPGDYHIIPFAHILSFELIGPGERVPESGPGFDGALPSISKVDLDAIKAREEQTIREMKKKDAQKGKGVTKEAQEIFDAISRTLPTRWADTQIVVNDAVLISPPYTLESAKASAGREQSLAQVRKIMENYHLRKKAVGTTRAPVATPIAPRKGG</sequence>
<dbReference type="PANTHER" id="PTHR13542">
    <property type="entry name" value="LSM12 HOMOLOG"/>
    <property type="match status" value="1"/>
</dbReference>
<name>A0A6A6I485_9PLEO</name>
<evidence type="ECO:0000313" key="2">
    <source>
        <dbReference type="EMBL" id="KAF2244762.1"/>
    </source>
</evidence>
<dbReference type="Pfam" id="PF09793">
    <property type="entry name" value="AD"/>
    <property type="match status" value="1"/>
</dbReference>